<dbReference type="InterPro" id="IPR025634">
    <property type="entry name" value="DUF4292"/>
</dbReference>
<evidence type="ECO:0000313" key="2">
    <source>
        <dbReference type="Proteomes" id="UP000260644"/>
    </source>
</evidence>
<evidence type="ECO:0000313" key="1">
    <source>
        <dbReference type="EMBL" id="RFS23857.1"/>
    </source>
</evidence>
<reference evidence="1 2" key="1">
    <citation type="submission" date="2018-07" db="EMBL/GenBank/DDBJ databases">
        <title>Chitinophaga K2CV101002-2 sp. nov., isolated from a monsoon evergreen broad-leaved forest soil.</title>
        <authorList>
            <person name="Lv Y."/>
        </authorList>
    </citation>
    <scope>NUCLEOTIDE SEQUENCE [LARGE SCALE GENOMIC DNA]</scope>
    <source>
        <strain evidence="1 2">GDMCC 1.1288</strain>
    </source>
</reference>
<dbReference type="Proteomes" id="UP000260644">
    <property type="component" value="Unassembled WGS sequence"/>
</dbReference>
<dbReference type="EMBL" id="QPMM01000003">
    <property type="protein sequence ID" value="RFS23857.1"/>
    <property type="molecule type" value="Genomic_DNA"/>
</dbReference>
<dbReference type="PROSITE" id="PS51257">
    <property type="entry name" value="PROKAR_LIPOPROTEIN"/>
    <property type="match status" value="1"/>
</dbReference>
<organism evidence="1 2">
    <name type="scientific">Chitinophaga silvatica</name>
    <dbReference type="NCBI Taxonomy" id="2282649"/>
    <lineage>
        <taxon>Bacteria</taxon>
        <taxon>Pseudomonadati</taxon>
        <taxon>Bacteroidota</taxon>
        <taxon>Chitinophagia</taxon>
        <taxon>Chitinophagales</taxon>
        <taxon>Chitinophagaceae</taxon>
        <taxon>Chitinophaga</taxon>
    </lineage>
</organism>
<accession>A0A3E1YBZ6</accession>
<gene>
    <name evidence="1" type="ORF">DVR12_08180</name>
</gene>
<proteinExistence type="predicted"/>
<name>A0A3E1YBZ6_9BACT</name>
<protein>
    <submittedName>
        <fullName evidence="1">DUF4292 domain-containing protein</fullName>
    </submittedName>
</protein>
<dbReference type="Pfam" id="PF14125">
    <property type="entry name" value="DUF4292"/>
    <property type="match status" value="1"/>
</dbReference>
<keyword evidence="2" id="KW-1185">Reference proteome</keyword>
<dbReference type="AlphaFoldDB" id="A0A3E1YBZ6"/>
<comment type="caution">
    <text evidence="1">The sequence shown here is derived from an EMBL/GenBank/DDBJ whole genome shotgun (WGS) entry which is preliminary data.</text>
</comment>
<sequence length="280" mass="31991">MKGKITTTFLILINLTVMMACRHPRKLARNTFPAADTGKVAPVKTEDSAAIKALQLFTSEMLKGIHTNHIDFNTFSGRMKLAFETDKKSHNNLNATLRIKKDSIIWISVSAPIVDEVIRAVITPDSLKMYNRLDKQLYLRKMSDAEELLNIPFDFSTLQDMLIGNPVYLTDSIYQVIKTPSVISFSCDHSKFTSLFNVYADDYVLQQSKVLDKDSTAPIRRSCELTYGDYAKVAGRKFSTTRRIYIEEKNVTKVSLDFTRYDFDIPLTFPFSMPSSYKRM</sequence>